<comment type="subcellular location">
    <subcellularLocation>
        <location evidence="2">Cytoplasm</location>
    </subcellularLocation>
</comment>
<evidence type="ECO:0000256" key="2">
    <source>
        <dbReference type="HAMAP-Rule" id="MF_00296"/>
    </source>
</evidence>
<feature type="active site" description="Nucleophile" evidence="2 3">
    <location>
        <position position="174"/>
    </location>
</feature>
<dbReference type="InterPro" id="IPR029058">
    <property type="entry name" value="AB_hydrolase_fold"/>
</dbReference>
<keyword evidence="7" id="KW-1185">Reference proteome</keyword>
<evidence type="ECO:0000256" key="4">
    <source>
        <dbReference type="SAM" id="MobiDB-lite"/>
    </source>
</evidence>
<evidence type="ECO:0000256" key="1">
    <source>
        <dbReference type="ARBA" id="ARBA00022679"/>
    </source>
</evidence>
<feature type="binding site" evidence="2">
    <location>
        <position position="244"/>
    </location>
    <ligand>
        <name>substrate</name>
    </ligand>
</feature>
<evidence type="ECO:0000313" key="7">
    <source>
        <dbReference type="Proteomes" id="UP000571817"/>
    </source>
</evidence>
<comment type="function">
    <text evidence="2">Transfers an acetyl group from acetyl-CoA to L-homoserine, forming acetyl-L-homoserine.</text>
</comment>
<name>A0A853DLW8_9MICO</name>
<comment type="caution">
    <text evidence="2">Lacks conserved residue(s) required for the propagation of feature annotation.</text>
</comment>
<dbReference type="Gene3D" id="3.40.50.1820">
    <property type="entry name" value="alpha/beta hydrolase"/>
    <property type="match status" value="1"/>
</dbReference>
<comment type="caution">
    <text evidence="6">The sequence shown here is derived from an EMBL/GenBank/DDBJ whole genome shotgun (WGS) entry which is preliminary data.</text>
</comment>
<dbReference type="NCBIfam" id="NF001209">
    <property type="entry name" value="PRK00175.1"/>
    <property type="match status" value="1"/>
</dbReference>
<gene>
    <name evidence="2" type="primary">metXA</name>
    <name evidence="6" type="ORF">HNR15_002088</name>
</gene>
<feature type="active site" evidence="2 3">
    <location>
        <position position="337"/>
    </location>
</feature>
<keyword evidence="2" id="KW-0028">Amino-acid biosynthesis</keyword>
<dbReference type="HAMAP" id="MF_00296">
    <property type="entry name" value="MetX_acyltransf"/>
    <property type="match status" value="1"/>
</dbReference>
<dbReference type="NCBIfam" id="TIGR01392">
    <property type="entry name" value="homoserO_Ac_trn"/>
    <property type="match status" value="1"/>
</dbReference>
<keyword evidence="2 6" id="KW-0012">Acyltransferase</keyword>
<reference evidence="6 7" key="1">
    <citation type="submission" date="2020-07" db="EMBL/GenBank/DDBJ databases">
        <title>Sequencing the genomes of 1000 actinobacteria strains.</title>
        <authorList>
            <person name="Klenk H.-P."/>
        </authorList>
    </citation>
    <scope>NUCLEOTIDE SEQUENCE [LARGE SCALE GENOMIC DNA]</scope>
    <source>
        <strain evidence="6 7">DSM 29531</strain>
    </source>
</reference>
<dbReference type="EC" id="2.3.1.31" evidence="2"/>
<organism evidence="6 7">
    <name type="scientific">Allobranchiibius huperziae</name>
    <dbReference type="NCBI Taxonomy" id="1874116"/>
    <lineage>
        <taxon>Bacteria</taxon>
        <taxon>Bacillati</taxon>
        <taxon>Actinomycetota</taxon>
        <taxon>Actinomycetes</taxon>
        <taxon>Micrococcales</taxon>
        <taxon>Dermacoccaceae</taxon>
        <taxon>Allobranchiibius</taxon>
    </lineage>
</organism>
<accession>A0A853DLW8</accession>
<dbReference type="PANTHER" id="PTHR32268:SF11">
    <property type="entry name" value="HOMOSERINE O-ACETYLTRANSFERASE"/>
    <property type="match status" value="1"/>
</dbReference>
<dbReference type="InterPro" id="IPR008220">
    <property type="entry name" value="HAT_MetX-like"/>
</dbReference>
<feature type="compositionally biased region" description="Basic and acidic residues" evidence="4">
    <location>
        <begin position="10"/>
        <end position="24"/>
    </location>
</feature>
<keyword evidence="1 2" id="KW-0808">Transferase</keyword>
<proteinExistence type="inferred from homology"/>
<keyword evidence="2" id="KW-0486">Methionine biosynthesis</keyword>
<dbReference type="InterPro" id="IPR000073">
    <property type="entry name" value="AB_hydrolase_1"/>
</dbReference>
<evidence type="ECO:0000259" key="5">
    <source>
        <dbReference type="Pfam" id="PF00561"/>
    </source>
</evidence>
<evidence type="ECO:0000256" key="3">
    <source>
        <dbReference type="PIRSR" id="PIRSR000443-1"/>
    </source>
</evidence>
<dbReference type="PANTHER" id="PTHR32268">
    <property type="entry name" value="HOMOSERINE O-ACETYLTRANSFERASE"/>
    <property type="match status" value="1"/>
</dbReference>
<dbReference type="RefSeq" id="WP_179481531.1">
    <property type="nucleotide sequence ID" value="NZ_JACCFW010000001.1"/>
</dbReference>
<dbReference type="GO" id="GO:0005737">
    <property type="term" value="C:cytoplasm"/>
    <property type="evidence" value="ECO:0007669"/>
    <property type="project" value="UniProtKB-SubCell"/>
</dbReference>
<dbReference type="GO" id="GO:0009086">
    <property type="term" value="P:methionine biosynthetic process"/>
    <property type="evidence" value="ECO:0007669"/>
    <property type="project" value="UniProtKB-UniRule"/>
</dbReference>
<dbReference type="SUPFAM" id="SSF53474">
    <property type="entry name" value="alpha/beta-Hydrolases"/>
    <property type="match status" value="1"/>
</dbReference>
<dbReference type="EMBL" id="JACCFW010000001">
    <property type="protein sequence ID" value="NYJ75125.1"/>
    <property type="molecule type" value="Genomic_DNA"/>
</dbReference>
<feature type="active site" evidence="2 3">
    <location>
        <position position="366"/>
    </location>
</feature>
<dbReference type="GO" id="GO:0004414">
    <property type="term" value="F:homoserine O-acetyltransferase activity"/>
    <property type="evidence" value="ECO:0007669"/>
    <property type="project" value="UniProtKB-UniRule"/>
</dbReference>
<keyword evidence="2" id="KW-0963">Cytoplasm</keyword>
<feature type="region of interest" description="Disordered" evidence="4">
    <location>
        <begin position="1"/>
        <end position="30"/>
    </location>
</feature>
<dbReference type="AlphaFoldDB" id="A0A853DLW8"/>
<comment type="subunit">
    <text evidence="2">Homodimer.</text>
</comment>
<evidence type="ECO:0000313" key="6">
    <source>
        <dbReference type="EMBL" id="NYJ75125.1"/>
    </source>
</evidence>
<dbReference type="UniPathway" id="UPA00051">
    <property type="reaction ID" value="UER00074"/>
</dbReference>
<comment type="catalytic activity">
    <reaction evidence="2">
        <text>L-homoserine + acetyl-CoA = O-acetyl-L-homoserine + CoA</text>
        <dbReference type="Rhea" id="RHEA:13701"/>
        <dbReference type="ChEBI" id="CHEBI:57287"/>
        <dbReference type="ChEBI" id="CHEBI:57288"/>
        <dbReference type="ChEBI" id="CHEBI:57476"/>
        <dbReference type="ChEBI" id="CHEBI:57716"/>
        <dbReference type="EC" id="2.3.1.31"/>
    </reaction>
</comment>
<dbReference type="Pfam" id="PF00561">
    <property type="entry name" value="Abhydrolase_1"/>
    <property type="match status" value="1"/>
</dbReference>
<sequence>MTVTQQRHRPTPERDAARPADRWVRPPVGTNPASRALLLPEITLESGVPLPRVTVTFQTWGTLNANADNAVLVEHALTGDSHVVGPAGPGQPTAGWWPGLIGPGAPLDTRELFVVASNVLGGCRGTTGPGSSDPAGHPWGSRFPATTVRDQVAVEARLADALGIDRWRLVLGGSMGGMRALEWVAGHPDRVDGALIIASTARATADQIAWGQAQALAITSDPDYLGGDYYGHGPGPRQGLGLARRIAHTTYRSAAELDTRFGRDPQGAEDPMSDGRFAVESYLDHQAAKLTARFDAGSYLQLSRAMATHDVTRGRGSLAHVLGAYDGMLRTVAVDSDRLFPVELSQEIVDAHGRGGVHVMSSSHGHDGFLIETDAIAAAVAEAVDAVRGVRPREVG</sequence>
<dbReference type="GO" id="GO:0009092">
    <property type="term" value="P:homoserine metabolic process"/>
    <property type="evidence" value="ECO:0007669"/>
    <property type="project" value="TreeGrafter"/>
</dbReference>
<comment type="pathway">
    <text evidence="2">Amino-acid biosynthesis; L-methionine biosynthesis via de novo pathway; O-acetyl-L-homoserine from L-homoserine: step 1/1.</text>
</comment>
<comment type="similarity">
    <text evidence="2">Belongs to the AB hydrolase superfamily. MetX family.</text>
</comment>
<dbReference type="Proteomes" id="UP000571817">
    <property type="component" value="Unassembled WGS sequence"/>
</dbReference>
<dbReference type="PIRSF" id="PIRSF000443">
    <property type="entry name" value="Homoser_Ac_trans"/>
    <property type="match status" value="1"/>
</dbReference>
<feature type="binding site" evidence="2">
    <location>
        <position position="367"/>
    </location>
    <ligand>
        <name>substrate</name>
    </ligand>
</feature>
<feature type="domain" description="AB hydrolase-1" evidence="5">
    <location>
        <begin position="70"/>
        <end position="341"/>
    </location>
</feature>
<protein>
    <recommendedName>
        <fullName evidence="2">Homoserine O-acetyltransferase</fullName>
        <shortName evidence="2">HAT</shortName>
        <ecNumber evidence="2">2.3.1.31</ecNumber>
    </recommendedName>
    <alternativeName>
        <fullName evidence="2">Homoserine transacetylase</fullName>
        <shortName evidence="2">HTA</shortName>
    </alternativeName>
</protein>